<evidence type="ECO:0000256" key="4">
    <source>
        <dbReference type="ARBA" id="ARBA00023002"/>
    </source>
</evidence>
<dbReference type="SUPFAM" id="SSF48264">
    <property type="entry name" value="Cytochrome P450"/>
    <property type="match status" value="1"/>
</dbReference>
<dbReference type="Gene3D" id="1.10.630.10">
    <property type="entry name" value="Cytochrome P450"/>
    <property type="match status" value="1"/>
</dbReference>
<dbReference type="AlphaFoldDB" id="A0AAD4LTB4"/>
<dbReference type="GO" id="GO:0004497">
    <property type="term" value="F:monooxygenase activity"/>
    <property type="evidence" value="ECO:0007669"/>
    <property type="project" value="InterPro"/>
</dbReference>
<dbReference type="GO" id="GO:0005506">
    <property type="term" value="F:iron ion binding"/>
    <property type="evidence" value="ECO:0007669"/>
    <property type="project" value="InterPro"/>
</dbReference>
<accession>A0AAD4LTB4</accession>
<evidence type="ECO:0000256" key="3">
    <source>
        <dbReference type="ARBA" id="ARBA00022723"/>
    </source>
</evidence>
<keyword evidence="3" id="KW-0479">Metal-binding</keyword>
<name>A0AAD4LTB4_9AGAM</name>
<protein>
    <recommendedName>
        <fullName evidence="8">Cytochrome P450</fullName>
    </recommendedName>
</protein>
<keyword evidence="7" id="KW-1185">Reference proteome</keyword>
<gene>
    <name evidence="6" type="ORF">EDB92DRAFT_1836651</name>
</gene>
<keyword evidence="4" id="KW-0560">Oxidoreductase</keyword>
<dbReference type="InterPro" id="IPR001128">
    <property type="entry name" value="Cyt_P450"/>
</dbReference>
<evidence type="ECO:0000256" key="1">
    <source>
        <dbReference type="ARBA" id="ARBA00001971"/>
    </source>
</evidence>
<dbReference type="PANTHER" id="PTHR46206">
    <property type="entry name" value="CYTOCHROME P450"/>
    <property type="match status" value="1"/>
</dbReference>
<sequence>MKFATILRLFPDFLKPLVTRTISSLPSQVRREREFIRPMYEERLARMEELGDEKWDDGPNDMFMWLMNESKGVERSLEGVARRMLGVNFASIHTTSSTMTQVLYRLLANPGTSPPRGRSCRGGVWLDDRWYAQDAQNRQFLARDPEAHGLVILIRTTLRPFTFSNTDPDEFDGFRFARLRESSEGLATSKHQAGVTSPVHVSFGHGRHAWSYLHVLS</sequence>
<dbReference type="GO" id="GO:0020037">
    <property type="term" value="F:heme binding"/>
    <property type="evidence" value="ECO:0007669"/>
    <property type="project" value="InterPro"/>
</dbReference>
<dbReference type="EMBL" id="JAKELL010000005">
    <property type="protein sequence ID" value="KAH8998693.1"/>
    <property type="molecule type" value="Genomic_DNA"/>
</dbReference>
<evidence type="ECO:0000313" key="7">
    <source>
        <dbReference type="Proteomes" id="UP001201163"/>
    </source>
</evidence>
<reference evidence="6" key="1">
    <citation type="submission" date="2022-01" db="EMBL/GenBank/DDBJ databases">
        <title>Comparative genomics reveals a dynamic genome evolution in the ectomycorrhizal milk-cap (Lactarius) mushrooms.</title>
        <authorList>
            <consortium name="DOE Joint Genome Institute"/>
            <person name="Lebreton A."/>
            <person name="Tang N."/>
            <person name="Kuo A."/>
            <person name="LaButti K."/>
            <person name="Drula E."/>
            <person name="Barry K."/>
            <person name="Clum A."/>
            <person name="Lipzen A."/>
            <person name="Mousain D."/>
            <person name="Ng V."/>
            <person name="Wang R."/>
            <person name="Wang X."/>
            <person name="Dai Y."/>
            <person name="Henrissat B."/>
            <person name="Grigoriev I.V."/>
            <person name="Guerin-Laguette A."/>
            <person name="Yu F."/>
            <person name="Martin F.M."/>
        </authorList>
    </citation>
    <scope>NUCLEOTIDE SEQUENCE</scope>
    <source>
        <strain evidence="6">QP</strain>
    </source>
</reference>
<evidence type="ECO:0000256" key="2">
    <source>
        <dbReference type="ARBA" id="ARBA00010617"/>
    </source>
</evidence>
<organism evidence="6 7">
    <name type="scientific">Lactarius akahatsu</name>
    <dbReference type="NCBI Taxonomy" id="416441"/>
    <lineage>
        <taxon>Eukaryota</taxon>
        <taxon>Fungi</taxon>
        <taxon>Dikarya</taxon>
        <taxon>Basidiomycota</taxon>
        <taxon>Agaricomycotina</taxon>
        <taxon>Agaricomycetes</taxon>
        <taxon>Russulales</taxon>
        <taxon>Russulaceae</taxon>
        <taxon>Lactarius</taxon>
    </lineage>
</organism>
<evidence type="ECO:0008006" key="8">
    <source>
        <dbReference type="Google" id="ProtNLM"/>
    </source>
</evidence>
<comment type="caution">
    <text evidence="6">The sequence shown here is derived from an EMBL/GenBank/DDBJ whole genome shotgun (WGS) entry which is preliminary data.</text>
</comment>
<proteinExistence type="inferred from homology"/>
<dbReference type="GO" id="GO:0016705">
    <property type="term" value="F:oxidoreductase activity, acting on paired donors, with incorporation or reduction of molecular oxygen"/>
    <property type="evidence" value="ECO:0007669"/>
    <property type="project" value="InterPro"/>
</dbReference>
<evidence type="ECO:0000256" key="5">
    <source>
        <dbReference type="ARBA" id="ARBA00023004"/>
    </source>
</evidence>
<dbReference type="InterPro" id="IPR036396">
    <property type="entry name" value="Cyt_P450_sf"/>
</dbReference>
<dbReference type="Proteomes" id="UP001201163">
    <property type="component" value="Unassembled WGS sequence"/>
</dbReference>
<evidence type="ECO:0000313" key="6">
    <source>
        <dbReference type="EMBL" id="KAH8998693.1"/>
    </source>
</evidence>
<comment type="cofactor">
    <cofactor evidence="1">
        <name>heme</name>
        <dbReference type="ChEBI" id="CHEBI:30413"/>
    </cofactor>
</comment>
<keyword evidence="5" id="KW-0408">Iron</keyword>
<dbReference type="Pfam" id="PF00067">
    <property type="entry name" value="p450"/>
    <property type="match status" value="1"/>
</dbReference>
<comment type="similarity">
    <text evidence="2">Belongs to the cytochrome P450 family.</text>
</comment>